<protein>
    <submittedName>
        <fullName evidence="1">Ankyrin</fullName>
    </submittedName>
</protein>
<organism evidence="1 2">
    <name type="scientific">Russula earlei</name>
    <dbReference type="NCBI Taxonomy" id="71964"/>
    <lineage>
        <taxon>Eukaryota</taxon>
        <taxon>Fungi</taxon>
        <taxon>Dikarya</taxon>
        <taxon>Basidiomycota</taxon>
        <taxon>Agaricomycotina</taxon>
        <taxon>Agaricomycetes</taxon>
        <taxon>Russulales</taxon>
        <taxon>Russulaceae</taxon>
        <taxon>Russula</taxon>
    </lineage>
</organism>
<proteinExistence type="predicted"/>
<accession>A0ACC0ULU7</accession>
<evidence type="ECO:0000313" key="1">
    <source>
        <dbReference type="EMBL" id="KAI9512049.1"/>
    </source>
</evidence>
<gene>
    <name evidence="1" type="ORF">F5148DRAFT_974178</name>
</gene>
<sequence>MPLVVDKNIWVAAGDGDLSRVRVSSLSASHFIPISPNVPDSFTYTPMHAAASYGHLDVLTYLVSMGGNVNVTDEDGDTPLYSVENVETARFLVDNGADLAWRNHEGFTPAASLANDFPQVSAYLNSITATPPGPPETFCPPSQYSQEMASERLTCSLMNQLRDIAQDETGGGEGLRDEELRQAVTATVLEGMVTGYSLAHGDNTETLDHVSGKRGRMEGPDGEGHL</sequence>
<dbReference type="Proteomes" id="UP001207468">
    <property type="component" value="Unassembled WGS sequence"/>
</dbReference>
<dbReference type="EMBL" id="JAGFNK010000013">
    <property type="protein sequence ID" value="KAI9512049.1"/>
    <property type="molecule type" value="Genomic_DNA"/>
</dbReference>
<comment type="caution">
    <text evidence="1">The sequence shown here is derived from an EMBL/GenBank/DDBJ whole genome shotgun (WGS) entry which is preliminary data.</text>
</comment>
<keyword evidence="2" id="KW-1185">Reference proteome</keyword>
<evidence type="ECO:0000313" key="2">
    <source>
        <dbReference type="Proteomes" id="UP001207468"/>
    </source>
</evidence>
<name>A0ACC0ULU7_9AGAM</name>
<reference evidence="1" key="1">
    <citation type="submission" date="2021-03" db="EMBL/GenBank/DDBJ databases">
        <title>Evolutionary priming and transition to the ectomycorrhizal habit in an iconic lineage of mushroom-forming fungi: is preadaptation a requirement?</title>
        <authorList>
            <consortium name="DOE Joint Genome Institute"/>
            <person name="Looney B.P."/>
            <person name="Miyauchi S."/>
            <person name="Morin E."/>
            <person name="Drula E."/>
            <person name="Courty P.E."/>
            <person name="Chicoki N."/>
            <person name="Fauchery L."/>
            <person name="Kohler A."/>
            <person name="Kuo A."/>
            <person name="LaButti K."/>
            <person name="Pangilinan J."/>
            <person name="Lipzen A."/>
            <person name="Riley R."/>
            <person name="Andreopoulos W."/>
            <person name="He G."/>
            <person name="Johnson J."/>
            <person name="Barry K.W."/>
            <person name="Grigoriev I.V."/>
            <person name="Nagy L."/>
            <person name="Hibbett D."/>
            <person name="Henrissat B."/>
            <person name="Matheny P.B."/>
            <person name="Labbe J."/>
            <person name="Martin A.F."/>
        </authorList>
    </citation>
    <scope>NUCLEOTIDE SEQUENCE</scope>
    <source>
        <strain evidence="1">BPL698</strain>
    </source>
</reference>